<dbReference type="InterPro" id="IPR057174">
    <property type="entry name" value="DUF7852"/>
</dbReference>
<dbReference type="GeneID" id="92841453"/>
<dbReference type="RefSeq" id="WP_021624457.1">
    <property type="nucleotide sequence ID" value="NZ_CABKST010000257.1"/>
</dbReference>
<comment type="caution">
    <text evidence="2">The sequence shown here is derived from an EMBL/GenBank/DDBJ whole genome shotgun (WGS) entry which is preliminary data.</text>
</comment>
<sequence>MPINFDESASIGECDGVIVTPGNLTPAGARIVKVPVLLQEVSVQIPLKARIKFPDPVLEIKKIKKRVKVTQCRLIQPRTTRGPRGKLFLSGFVRKNIQYATPFCADKDEVSSRIRSLTVDIPFDCVVEIDEFLTPPVGPFFNARREFDFLVNQPLPAGFPEKDELMSNDLSQFHQQSTEFFNEIIFCELVRSDITEWDEATNRRPLKDGPFEEGVFTELVEKMVLDLVLKVLQNQQVRVNAR</sequence>
<feature type="domain" description="DUF7852" evidence="1">
    <location>
        <begin position="112"/>
        <end position="202"/>
    </location>
</feature>
<accession>A0A848CR88</accession>
<dbReference type="AlphaFoldDB" id="A0A848CR88"/>
<evidence type="ECO:0000259" key="1">
    <source>
        <dbReference type="Pfam" id="PF25250"/>
    </source>
</evidence>
<evidence type="ECO:0000313" key="3">
    <source>
        <dbReference type="Proteomes" id="UP000561326"/>
    </source>
</evidence>
<feature type="domain" description="DUF7852" evidence="1">
    <location>
        <begin position="32"/>
        <end position="101"/>
    </location>
</feature>
<proteinExistence type="predicted"/>
<name>A0A848CR88_ANEAE</name>
<dbReference type="NCBIfam" id="NF045794">
    <property type="entry name" value="CsxC_fam"/>
    <property type="match status" value="1"/>
</dbReference>
<gene>
    <name evidence="2" type="ORF">HF838_04475</name>
</gene>
<dbReference type="Pfam" id="PF25250">
    <property type="entry name" value="DUF7852"/>
    <property type="match status" value="2"/>
</dbReference>
<dbReference type="InterPro" id="IPR054845">
    <property type="entry name" value="Exosporium_prot_C"/>
</dbReference>
<reference evidence="2 3" key="1">
    <citation type="submission" date="2020-04" db="EMBL/GenBank/DDBJ databases">
        <authorList>
            <person name="Hitch T.C.A."/>
            <person name="Wylensek D."/>
            <person name="Clavel T."/>
        </authorList>
    </citation>
    <scope>NUCLEOTIDE SEQUENCE [LARGE SCALE GENOMIC DNA]</scope>
    <source>
        <strain evidence="2 3">WB01_D5_05</strain>
    </source>
</reference>
<organism evidence="2 3">
    <name type="scientific">Aneurinibacillus aneurinilyticus</name>
    <name type="common">Bacillus aneurinolyticus</name>
    <dbReference type="NCBI Taxonomy" id="1391"/>
    <lineage>
        <taxon>Bacteria</taxon>
        <taxon>Bacillati</taxon>
        <taxon>Bacillota</taxon>
        <taxon>Bacilli</taxon>
        <taxon>Bacillales</taxon>
        <taxon>Paenibacillaceae</taxon>
        <taxon>Aneurinibacillus group</taxon>
        <taxon>Aneurinibacillus</taxon>
    </lineage>
</organism>
<dbReference type="OrthoDB" id="2381017at2"/>
<dbReference type="Proteomes" id="UP000561326">
    <property type="component" value="Unassembled WGS sequence"/>
</dbReference>
<dbReference type="EMBL" id="JABAGO010000004">
    <property type="protein sequence ID" value="NME97511.1"/>
    <property type="molecule type" value="Genomic_DNA"/>
</dbReference>
<evidence type="ECO:0000313" key="2">
    <source>
        <dbReference type="EMBL" id="NME97511.1"/>
    </source>
</evidence>
<protein>
    <submittedName>
        <fullName evidence="2">DUF3794 domain-containing protein</fullName>
    </submittedName>
</protein>